<comment type="caution">
    <text evidence="2">The sequence shown here is derived from an EMBL/GenBank/DDBJ whole genome shotgun (WGS) entry which is preliminary data.</text>
</comment>
<feature type="domain" description="Glycosyltransferase 2-like" evidence="1">
    <location>
        <begin position="133"/>
        <end position="220"/>
    </location>
</feature>
<sequence>MMGTAKKAPNESYSIDHVRTVDGRIAIAGWFLDSANFETLRVVCGDRTLHVAQAGEWHQPSLDVAALINPHCNNVRFNIGFPFPNNLSLALIEAMELSFEKDGSALRLGLASSKNNGAADLINKPLCDIRLGIGIPTYNRSALVKETVRRVQELTHFDPVIFVSNDGSSDDTADVLGKIENIHVLNAPNAGIAWNKNRLLFHLHEVEKCDIILLLEDDAQPVVEGWNIDWMLACLRFGHVNFAPSWFPGLGRGNGSWHNPYRSTVLTAQCSGFSREALSYVGYIDTRFGRYGHEHVEHTLRLIRMGYGGLPKADRASATFFLLGEGLQVMDSVSNFSQQYVDENTKIFKTIQDECAYRSAWRDDDQIQRLRDEMRRVSRQ</sequence>
<dbReference type="InterPro" id="IPR029044">
    <property type="entry name" value="Nucleotide-diphossugar_trans"/>
</dbReference>
<accession>A0A4Y3MCB0</accession>
<name>A0A4Y3MCB0_9PROT</name>
<organism evidence="2 3">
    <name type="scientific">Gluconobacter roseus NBRC 3990</name>
    <dbReference type="NCBI Taxonomy" id="1307950"/>
    <lineage>
        <taxon>Bacteria</taxon>
        <taxon>Pseudomonadati</taxon>
        <taxon>Pseudomonadota</taxon>
        <taxon>Alphaproteobacteria</taxon>
        <taxon>Acetobacterales</taxon>
        <taxon>Acetobacteraceae</taxon>
        <taxon>Gluconobacter</taxon>
    </lineage>
</organism>
<dbReference type="Pfam" id="PF00535">
    <property type="entry name" value="Glycos_transf_2"/>
    <property type="match status" value="1"/>
</dbReference>
<dbReference type="InterPro" id="IPR001173">
    <property type="entry name" value="Glyco_trans_2-like"/>
</dbReference>
<dbReference type="Proteomes" id="UP000320772">
    <property type="component" value="Unassembled WGS sequence"/>
</dbReference>
<dbReference type="EMBL" id="BJLY01000003">
    <property type="protein sequence ID" value="GEB03999.1"/>
    <property type="molecule type" value="Genomic_DNA"/>
</dbReference>
<proteinExistence type="predicted"/>
<protein>
    <recommendedName>
        <fullName evidence="1">Glycosyltransferase 2-like domain-containing protein</fullName>
    </recommendedName>
</protein>
<keyword evidence="3" id="KW-1185">Reference proteome</keyword>
<gene>
    <name evidence="2" type="ORF">GRO01_15750</name>
</gene>
<dbReference type="SUPFAM" id="SSF53448">
    <property type="entry name" value="Nucleotide-diphospho-sugar transferases"/>
    <property type="match status" value="1"/>
</dbReference>
<dbReference type="STRING" id="586239.AD943_10785"/>
<dbReference type="Gene3D" id="3.90.550.10">
    <property type="entry name" value="Spore Coat Polysaccharide Biosynthesis Protein SpsA, Chain A"/>
    <property type="match status" value="1"/>
</dbReference>
<evidence type="ECO:0000313" key="3">
    <source>
        <dbReference type="Proteomes" id="UP000320772"/>
    </source>
</evidence>
<dbReference type="CDD" id="cd00761">
    <property type="entry name" value="Glyco_tranf_GTA_type"/>
    <property type="match status" value="1"/>
</dbReference>
<evidence type="ECO:0000313" key="2">
    <source>
        <dbReference type="EMBL" id="GEB03999.1"/>
    </source>
</evidence>
<dbReference type="AlphaFoldDB" id="A0A4Y3MCB0"/>
<reference evidence="2 3" key="1">
    <citation type="submission" date="2019-06" db="EMBL/GenBank/DDBJ databases">
        <title>Whole genome shotgun sequence of Gluconobacter roseus NBRC 3990.</title>
        <authorList>
            <person name="Hosoyama A."/>
            <person name="Uohara A."/>
            <person name="Ohji S."/>
            <person name="Ichikawa N."/>
        </authorList>
    </citation>
    <scope>NUCLEOTIDE SEQUENCE [LARGE SCALE GENOMIC DNA]</scope>
    <source>
        <strain evidence="2 3">NBRC 3990</strain>
    </source>
</reference>
<dbReference type="RefSeq" id="WP_062510666.1">
    <property type="nucleotide sequence ID" value="NZ_BAQZ01000051.1"/>
</dbReference>
<evidence type="ECO:0000259" key="1">
    <source>
        <dbReference type="Pfam" id="PF00535"/>
    </source>
</evidence>